<dbReference type="Proteomes" id="UP000198145">
    <property type="component" value="Unassembled WGS sequence"/>
</dbReference>
<name>A0A246F383_PSENT</name>
<accession>A0A246F383</accession>
<dbReference type="AlphaFoldDB" id="A0A246F383"/>
<dbReference type="EMBL" id="NJBA01000017">
    <property type="protein sequence ID" value="OWP47463.1"/>
    <property type="molecule type" value="Genomic_DNA"/>
</dbReference>
<protein>
    <submittedName>
        <fullName evidence="1">Uncharacterized protein</fullName>
    </submittedName>
</protein>
<sequence length="70" mass="8041">MVSRQISFSNGFMFFKPIAVTMSRDFVYLSNSFFEMHIFSPYFFHISLGGRLSMKSISVEIFILPSGSVE</sequence>
<reference evidence="1 2" key="1">
    <citation type="submission" date="2017-06" db="EMBL/GenBank/DDBJ databases">
        <title>Draft genome of Pseudomonas nitroreducens DF05.</title>
        <authorList>
            <person name="Iyer R."/>
        </authorList>
    </citation>
    <scope>NUCLEOTIDE SEQUENCE [LARGE SCALE GENOMIC DNA]</scope>
    <source>
        <strain evidence="1 2">DF05</strain>
    </source>
</reference>
<proteinExistence type="predicted"/>
<evidence type="ECO:0000313" key="1">
    <source>
        <dbReference type="EMBL" id="OWP47463.1"/>
    </source>
</evidence>
<organism evidence="1 2">
    <name type="scientific">Pseudomonas nitroreducens</name>
    <dbReference type="NCBI Taxonomy" id="46680"/>
    <lineage>
        <taxon>Bacteria</taxon>
        <taxon>Pseudomonadati</taxon>
        <taxon>Pseudomonadota</taxon>
        <taxon>Gammaproteobacteria</taxon>
        <taxon>Pseudomonadales</taxon>
        <taxon>Pseudomonadaceae</taxon>
        <taxon>Pseudomonas</taxon>
    </lineage>
</organism>
<evidence type="ECO:0000313" key="2">
    <source>
        <dbReference type="Proteomes" id="UP000198145"/>
    </source>
</evidence>
<comment type="caution">
    <text evidence="1">The sequence shown here is derived from an EMBL/GenBank/DDBJ whole genome shotgun (WGS) entry which is preliminary data.</text>
</comment>
<gene>
    <name evidence="1" type="ORF">CEG18_28615</name>
</gene>